<accession>A0AAD5VYA3</accession>
<keyword evidence="2" id="KW-0521">NADP</keyword>
<dbReference type="PANTHER" id="PTHR24320:SF282">
    <property type="entry name" value="WW DOMAIN-CONTAINING OXIDOREDUCTASE"/>
    <property type="match status" value="1"/>
</dbReference>
<protein>
    <recommendedName>
        <fullName evidence="6">NAD(P)-binding protein</fullName>
    </recommendedName>
</protein>
<dbReference type="Pfam" id="PF00106">
    <property type="entry name" value="adh_short"/>
    <property type="match status" value="1"/>
</dbReference>
<evidence type="ECO:0000256" key="2">
    <source>
        <dbReference type="ARBA" id="ARBA00022857"/>
    </source>
</evidence>
<evidence type="ECO:0000256" key="3">
    <source>
        <dbReference type="ARBA" id="ARBA00023002"/>
    </source>
</evidence>
<evidence type="ECO:0008006" key="6">
    <source>
        <dbReference type="Google" id="ProtNLM"/>
    </source>
</evidence>
<comment type="caution">
    <text evidence="4">The sequence shown here is derived from an EMBL/GenBank/DDBJ whole genome shotgun (WGS) entry which is preliminary data.</text>
</comment>
<dbReference type="Gene3D" id="3.40.50.720">
    <property type="entry name" value="NAD(P)-binding Rossmann-like Domain"/>
    <property type="match status" value="1"/>
</dbReference>
<dbReference type="AlphaFoldDB" id="A0AAD5VYA3"/>
<comment type="similarity">
    <text evidence="1">Belongs to the short-chain dehydrogenases/reductases (SDR) family.</text>
</comment>
<dbReference type="GO" id="GO:0016491">
    <property type="term" value="F:oxidoreductase activity"/>
    <property type="evidence" value="ECO:0007669"/>
    <property type="project" value="UniProtKB-KW"/>
</dbReference>
<sequence length="325" mass="36114">MFSKKKPFNPETELEDLTGKVAFVTGANRGIGYQTVKHLSRKGATVYMGARSEEAGKAAVDALEKEGIGQGKVVYTWCDFATPEKARESGEKLLSQIERLDILVLNGALLADPRLKYVDEILQTNHFGNLKLLLTLLPLLEATSDKYGEARAVLVTSNAHTLSRAKDPSISFKSPEDFKRDFTSDGKIRAPFSYYSISKLCQLMTHVALHKRNTHPNLFFISIDPGVVNTFSHTYLITRLLSPIINLFFISPEAGSFNSLFAAASPKIREDKKTYDGKYMLPVGRVTPMGVNVTVERSEEMLDTSIACLEKEGMFPLLPRKEGDK</sequence>
<evidence type="ECO:0000313" key="5">
    <source>
        <dbReference type="Proteomes" id="UP001213000"/>
    </source>
</evidence>
<gene>
    <name evidence="4" type="ORF">NP233_g2516</name>
</gene>
<keyword evidence="3" id="KW-0560">Oxidoreductase</keyword>
<evidence type="ECO:0000313" key="4">
    <source>
        <dbReference type="EMBL" id="KAJ3573316.1"/>
    </source>
</evidence>
<dbReference type="EMBL" id="JANIEX010000107">
    <property type="protein sequence ID" value="KAJ3573316.1"/>
    <property type="molecule type" value="Genomic_DNA"/>
</dbReference>
<reference evidence="4" key="1">
    <citation type="submission" date="2022-07" db="EMBL/GenBank/DDBJ databases">
        <title>Genome Sequence of Leucocoprinus birnbaumii.</title>
        <authorList>
            <person name="Buettner E."/>
        </authorList>
    </citation>
    <scope>NUCLEOTIDE SEQUENCE</scope>
    <source>
        <strain evidence="4">VT141</strain>
    </source>
</reference>
<proteinExistence type="inferred from homology"/>
<keyword evidence="5" id="KW-1185">Reference proteome</keyword>
<dbReference type="SUPFAM" id="SSF51735">
    <property type="entry name" value="NAD(P)-binding Rossmann-fold domains"/>
    <property type="match status" value="1"/>
</dbReference>
<organism evidence="4 5">
    <name type="scientific">Leucocoprinus birnbaumii</name>
    <dbReference type="NCBI Taxonomy" id="56174"/>
    <lineage>
        <taxon>Eukaryota</taxon>
        <taxon>Fungi</taxon>
        <taxon>Dikarya</taxon>
        <taxon>Basidiomycota</taxon>
        <taxon>Agaricomycotina</taxon>
        <taxon>Agaricomycetes</taxon>
        <taxon>Agaricomycetidae</taxon>
        <taxon>Agaricales</taxon>
        <taxon>Agaricineae</taxon>
        <taxon>Agaricaceae</taxon>
        <taxon>Leucocoprinus</taxon>
    </lineage>
</organism>
<evidence type="ECO:0000256" key="1">
    <source>
        <dbReference type="ARBA" id="ARBA00006484"/>
    </source>
</evidence>
<name>A0AAD5VYA3_9AGAR</name>
<dbReference type="Proteomes" id="UP001213000">
    <property type="component" value="Unassembled WGS sequence"/>
</dbReference>
<dbReference type="InterPro" id="IPR002347">
    <property type="entry name" value="SDR_fam"/>
</dbReference>
<dbReference type="InterPro" id="IPR036291">
    <property type="entry name" value="NAD(P)-bd_dom_sf"/>
</dbReference>
<dbReference type="PANTHER" id="PTHR24320">
    <property type="entry name" value="RETINOL DEHYDROGENASE"/>
    <property type="match status" value="1"/>
</dbReference>